<evidence type="ECO:0000313" key="3">
    <source>
        <dbReference type="Proteomes" id="UP000050424"/>
    </source>
</evidence>
<accession>A0A0P7B9G1</accession>
<gene>
    <name evidence="2" type="ORF">AK830_g7759</name>
</gene>
<name>A0A0P7B9G1_9HYPO</name>
<evidence type="ECO:0000259" key="1">
    <source>
        <dbReference type="PROSITE" id="PS50181"/>
    </source>
</evidence>
<dbReference type="OrthoDB" id="5279008at2759"/>
<feature type="domain" description="F-box" evidence="1">
    <location>
        <begin position="20"/>
        <end position="69"/>
    </location>
</feature>
<dbReference type="STRING" id="78410.A0A0P7B9G1"/>
<dbReference type="InterPro" id="IPR001810">
    <property type="entry name" value="F-box_dom"/>
</dbReference>
<reference evidence="2 3" key="1">
    <citation type="submission" date="2015-09" db="EMBL/GenBank/DDBJ databases">
        <title>Draft genome of a European isolate of the apple canker pathogen Neonectria ditissima.</title>
        <authorList>
            <person name="Gomez-Cortecero A."/>
            <person name="Harrison R.J."/>
            <person name="Armitage A.D."/>
        </authorList>
    </citation>
    <scope>NUCLEOTIDE SEQUENCE [LARGE SCALE GENOMIC DNA]</scope>
    <source>
        <strain evidence="2 3">R09/05</strain>
    </source>
</reference>
<evidence type="ECO:0000313" key="2">
    <source>
        <dbReference type="EMBL" id="KPM38819.1"/>
    </source>
</evidence>
<proteinExistence type="predicted"/>
<dbReference type="PROSITE" id="PS50181">
    <property type="entry name" value="FBOX"/>
    <property type="match status" value="1"/>
</dbReference>
<dbReference type="Proteomes" id="UP000050424">
    <property type="component" value="Unassembled WGS sequence"/>
</dbReference>
<organism evidence="2 3">
    <name type="scientific">Neonectria ditissima</name>
    <dbReference type="NCBI Taxonomy" id="78410"/>
    <lineage>
        <taxon>Eukaryota</taxon>
        <taxon>Fungi</taxon>
        <taxon>Dikarya</taxon>
        <taxon>Ascomycota</taxon>
        <taxon>Pezizomycotina</taxon>
        <taxon>Sordariomycetes</taxon>
        <taxon>Hypocreomycetidae</taxon>
        <taxon>Hypocreales</taxon>
        <taxon>Nectriaceae</taxon>
        <taxon>Neonectria</taxon>
    </lineage>
</organism>
<comment type="caution">
    <text evidence="2">The sequence shown here is derived from an EMBL/GenBank/DDBJ whole genome shotgun (WGS) entry which is preliminary data.</text>
</comment>
<sequence length="497" mass="55523">MADADMAVTASSLPETPMSSCPFQKVPLEVLLRISSQLDTPSLGSLRLTCRSIEQFLYISFTKEFFTRKQFMTSDISLQALVDISKSRLSDNLRKVHFGLDHFPNAFSNQRDLEMDMKAIDYHAGMFTLWSTGYHRDMIAEAFANLKNLEDVVIRDFNSSKRTRDGEHAQWNSYGAPTASSETAIRITQGDDSVPSFCSQVFAVVLAALGQAKARPQGIEVMSRRRNPLKNYAFNIPPYLEPSVAPVLENLAKLHIDVGLGLDISFMRGGPGARQTPPGHWEGTSVMLRKFLLKTHNVKHLRINETRSHESGAGALLEWLALPSTATPTSTSPLIPAIPSPALAHLEELNLGQMNVEASGVLNLIRKVAPTIKRLEIWKLTLVRELQGDQASTKVSFWNKFFHQLREIPDLELRHIKLGCLDQLWRGKTAKSSVLFDRSNPTSSVVSYTGPDWKHFMGEVITNMLTNFANSLHVRELSGLDDDSESDGIWDLYALDL</sequence>
<protein>
    <recommendedName>
        <fullName evidence="1">F-box domain-containing protein</fullName>
    </recommendedName>
</protein>
<dbReference type="AlphaFoldDB" id="A0A0P7B9G1"/>
<dbReference type="Pfam" id="PF00646">
    <property type="entry name" value="F-box"/>
    <property type="match status" value="1"/>
</dbReference>
<dbReference type="EMBL" id="LKCW01000123">
    <property type="protein sequence ID" value="KPM38819.1"/>
    <property type="molecule type" value="Genomic_DNA"/>
</dbReference>
<keyword evidence="3" id="KW-1185">Reference proteome</keyword>
<dbReference type="InterPro" id="IPR036047">
    <property type="entry name" value="F-box-like_dom_sf"/>
</dbReference>
<dbReference type="SUPFAM" id="SSF81383">
    <property type="entry name" value="F-box domain"/>
    <property type="match status" value="1"/>
</dbReference>